<comment type="caution">
    <text evidence="1">The sequence shown here is derived from an EMBL/GenBank/DDBJ whole genome shotgun (WGS) entry which is preliminary data.</text>
</comment>
<organism evidence="1 2">
    <name type="scientific">Hibiscus sabdariffa</name>
    <name type="common">roselle</name>
    <dbReference type="NCBI Taxonomy" id="183260"/>
    <lineage>
        <taxon>Eukaryota</taxon>
        <taxon>Viridiplantae</taxon>
        <taxon>Streptophyta</taxon>
        <taxon>Embryophyta</taxon>
        <taxon>Tracheophyta</taxon>
        <taxon>Spermatophyta</taxon>
        <taxon>Magnoliopsida</taxon>
        <taxon>eudicotyledons</taxon>
        <taxon>Gunneridae</taxon>
        <taxon>Pentapetalae</taxon>
        <taxon>rosids</taxon>
        <taxon>malvids</taxon>
        <taxon>Malvales</taxon>
        <taxon>Malvaceae</taxon>
        <taxon>Malvoideae</taxon>
        <taxon>Hibiscus</taxon>
    </lineage>
</organism>
<evidence type="ECO:0000313" key="1">
    <source>
        <dbReference type="EMBL" id="KAK8588305.1"/>
    </source>
</evidence>
<evidence type="ECO:0000313" key="2">
    <source>
        <dbReference type="Proteomes" id="UP001472677"/>
    </source>
</evidence>
<protein>
    <submittedName>
        <fullName evidence="1">Uncharacterized protein</fullName>
    </submittedName>
</protein>
<sequence>MVIVKSLRKATVLQQWICYTYVARWRALLEANPVADTLAKGADTAKLEVRQLPSPRPAVSNLLKEDSQAKHQIFYKLKGRSMIQAKSVNQSS</sequence>
<accession>A0ABR2FVM2</accession>
<reference evidence="1 2" key="1">
    <citation type="journal article" date="2024" name="G3 (Bethesda)">
        <title>Genome assembly of Hibiscus sabdariffa L. provides insights into metabolisms of medicinal natural products.</title>
        <authorList>
            <person name="Kim T."/>
        </authorList>
    </citation>
    <scope>NUCLEOTIDE SEQUENCE [LARGE SCALE GENOMIC DNA]</scope>
    <source>
        <strain evidence="1">TK-2024</strain>
        <tissue evidence="1">Old leaves</tissue>
    </source>
</reference>
<name>A0ABR2FVM2_9ROSI</name>
<dbReference type="EMBL" id="JBBPBM010000004">
    <property type="protein sequence ID" value="KAK8588305.1"/>
    <property type="molecule type" value="Genomic_DNA"/>
</dbReference>
<dbReference type="Proteomes" id="UP001472677">
    <property type="component" value="Unassembled WGS sequence"/>
</dbReference>
<gene>
    <name evidence="1" type="ORF">V6N12_022755</name>
</gene>
<keyword evidence="2" id="KW-1185">Reference proteome</keyword>
<proteinExistence type="predicted"/>